<keyword evidence="1" id="KW-1133">Transmembrane helix</keyword>
<evidence type="ECO:0000256" key="1">
    <source>
        <dbReference type="SAM" id="Phobius"/>
    </source>
</evidence>
<name>A0ABZ2TUC7_9FLAO</name>
<keyword evidence="1" id="KW-0472">Membrane</keyword>
<feature type="transmembrane region" description="Helical" evidence="1">
    <location>
        <begin position="78"/>
        <end position="104"/>
    </location>
</feature>
<sequence>MKRKEIFWLIGTAIFVLIINFSLFGVDGFKSESVTDINVHDTYFVIANIHFILPLSILIFFSVYLIRMLKQNFKNLTANMIFVISGVLSIWILTGMISFVNSYIGVTETTEYNLLVTNKIFDNVSTVLYSLQIIIVGLIVYSGFKTGRNYKLTE</sequence>
<keyword evidence="1" id="KW-0812">Transmembrane</keyword>
<dbReference type="RefSeq" id="WP_340933958.1">
    <property type="nucleotide sequence ID" value="NZ_CP150496.1"/>
</dbReference>
<evidence type="ECO:0000313" key="2">
    <source>
        <dbReference type="EMBL" id="WYW56094.1"/>
    </source>
</evidence>
<feature type="transmembrane region" description="Helical" evidence="1">
    <location>
        <begin position="124"/>
        <end position="144"/>
    </location>
</feature>
<feature type="transmembrane region" description="Helical" evidence="1">
    <location>
        <begin position="7"/>
        <end position="24"/>
    </location>
</feature>
<reference evidence="2 3" key="1">
    <citation type="submission" date="2024-03" db="EMBL/GenBank/DDBJ databases">
        <authorList>
            <person name="Cao K."/>
        </authorList>
    </citation>
    <scope>NUCLEOTIDE SEQUENCE [LARGE SCALE GENOMIC DNA]</scope>
    <source>
        <strain evidence="2 3">MCCC 1K00696</strain>
    </source>
</reference>
<protein>
    <submittedName>
        <fullName evidence="2">Uncharacterized protein</fullName>
    </submittedName>
</protein>
<gene>
    <name evidence="2" type="ORF">WG950_02300</name>
</gene>
<evidence type="ECO:0000313" key="3">
    <source>
        <dbReference type="Proteomes" id="UP001491088"/>
    </source>
</evidence>
<keyword evidence="3" id="KW-1185">Reference proteome</keyword>
<accession>A0ABZ2TUC7</accession>
<dbReference type="EMBL" id="CP150496">
    <property type="protein sequence ID" value="WYW56094.1"/>
    <property type="molecule type" value="Genomic_DNA"/>
</dbReference>
<organism evidence="2 3">
    <name type="scientific">Polaribacter marinaquae</name>
    <dbReference type="NCBI Taxonomy" id="1642819"/>
    <lineage>
        <taxon>Bacteria</taxon>
        <taxon>Pseudomonadati</taxon>
        <taxon>Bacteroidota</taxon>
        <taxon>Flavobacteriia</taxon>
        <taxon>Flavobacteriales</taxon>
        <taxon>Flavobacteriaceae</taxon>
    </lineage>
</organism>
<proteinExistence type="predicted"/>
<feature type="transmembrane region" description="Helical" evidence="1">
    <location>
        <begin position="44"/>
        <end position="66"/>
    </location>
</feature>
<dbReference type="Proteomes" id="UP001491088">
    <property type="component" value="Chromosome"/>
</dbReference>